<feature type="compositionally biased region" description="Polar residues" evidence="1">
    <location>
        <begin position="137"/>
        <end position="154"/>
    </location>
</feature>
<protein>
    <submittedName>
        <fullName evidence="2">Uncharacterized protein</fullName>
    </submittedName>
</protein>
<proteinExistence type="predicted"/>
<dbReference type="VEuPathDB" id="FungiDB:RhiirFUN_025210"/>
<dbReference type="Proteomes" id="UP000684084">
    <property type="component" value="Unassembled WGS sequence"/>
</dbReference>
<gene>
    <name evidence="2" type="ORF">CHRIB12_LOCUS21195</name>
</gene>
<feature type="region of interest" description="Disordered" evidence="1">
    <location>
        <begin position="56"/>
        <end position="155"/>
    </location>
</feature>
<accession>A0A915ZVE5</accession>
<feature type="compositionally biased region" description="Low complexity" evidence="1">
    <location>
        <begin position="72"/>
        <end position="89"/>
    </location>
</feature>
<reference evidence="2" key="1">
    <citation type="submission" date="2020-05" db="EMBL/GenBank/DDBJ databases">
        <authorList>
            <person name="Rincon C."/>
            <person name="Sanders R I."/>
            <person name="Robbins C."/>
            <person name="Chaturvedi A."/>
        </authorList>
    </citation>
    <scope>NUCLEOTIDE SEQUENCE</scope>
    <source>
        <strain evidence="2">CHB12</strain>
    </source>
</reference>
<feature type="compositionally biased region" description="Polar residues" evidence="1">
    <location>
        <begin position="90"/>
        <end position="105"/>
    </location>
</feature>
<sequence length="198" mass="22246">MNTNNSSPNNFSNYVQESNLQTTTATQAYDTYDTYTHVTYSNDVNNAIFDQQSMSDNTVSHQQYQQSNVASPNHNHQQQYQYIHQPGIPNNTVTITPDNNYQQPMSNNNDTISTDNNHHASNNISHNNNQQQSASNKVSPPQQNRPSDSSQSNILPLLNSFGINISSPQATIIIMPTTNSDIQNQLQQVLAYLNRSQQ</sequence>
<evidence type="ECO:0000256" key="1">
    <source>
        <dbReference type="SAM" id="MobiDB-lite"/>
    </source>
</evidence>
<dbReference type="OrthoDB" id="2432458at2759"/>
<feature type="compositionally biased region" description="Low complexity" evidence="1">
    <location>
        <begin position="106"/>
        <end position="136"/>
    </location>
</feature>
<organism evidence="2 3">
    <name type="scientific">Rhizophagus irregularis</name>
    <dbReference type="NCBI Taxonomy" id="588596"/>
    <lineage>
        <taxon>Eukaryota</taxon>
        <taxon>Fungi</taxon>
        <taxon>Fungi incertae sedis</taxon>
        <taxon>Mucoromycota</taxon>
        <taxon>Glomeromycotina</taxon>
        <taxon>Glomeromycetes</taxon>
        <taxon>Glomerales</taxon>
        <taxon>Glomeraceae</taxon>
        <taxon>Rhizophagus</taxon>
    </lineage>
</organism>
<evidence type="ECO:0000313" key="3">
    <source>
        <dbReference type="Proteomes" id="UP000684084"/>
    </source>
</evidence>
<feature type="compositionally biased region" description="Polar residues" evidence="1">
    <location>
        <begin position="56"/>
        <end position="71"/>
    </location>
</feature>
<evidence type="ECO:0000313" key="2">
    <source>
        <dbReference type="EMBL" id="CAB5389732.1"/>
    </source>
</evidence>
<comment type="caution">
    <text evidence="2">The sequence shown here is derived from an EMBL/GenBank/DDBJ whole genome shotgun (WGS) entry which is preliminary data.</text>
</comment>
<name>A0A915ZVE5_9GLOM</name>
<dbReference type="EMBL" id="CAGKOT010000066">
    <property type="protein sequence ID" value="CAB5389732.1"/>
    <property type="molecule type" value="Genomic_DNA"/>
</dbReference>
<dbReference type="AlphaFoldDB" id="A0A915ZVE5"/>